<evidence type="ECO:0000313" key="1">
    <source>
        <dbReference type="Proteomes" id="UP000887580"/>
    </source>
</evidence>
<protein>
    <submittedName>
        <fullName evidence="2">Beta-lactamase-related domain-containing protein</fullName>
    </submittedName>
</protein>
<organism evidence="1 2">
    <name type="scientific">Panagrolaimus sp. PS1159</name>
    <dbReference type="NCBI Taxonomy" id="55785"/>
    <lineage>
        <taxon>Eukaryota</taxon>
        <taxon>Metazoa</taxon>
        <taxon>Ecdysozoa</taxon>
        <taxon>Nematoda</taxon>
        <taxon>Chromadorea</taxon>
        <taxon>Rhabditida</taxon>
        <taxon>Tylenchina</taxon>
        <taxon>Panagrolaimomorpha</taxon>
        <taxon>Panagrolaimoidea</taxon>
        <taxon>Panagrolaimidae</taxon>
        <taxon>Panagrolaimus</taxon>
    </lineage>
</organism>
<proteinExistence type="predicted"/>
<reference evidence="2" key="1">
    <citation type="submission" date="2022-11" db="UniProtKB">
        <authorList>
            <consortium name="WormBaseParasite"/>
        </authorList>
    </citation>
    <scope>IDENTIFICATION</scope>
</reference>
<dbReference type="WBParaSite" id="PS1159_v2.g3341.t1">
    <property type="protein sequence ID" value="PS1159_v2.g3341.t1"/>
    <property type="gene ID" value="PS1159_v2.g3341"/>
</dbReference>
<dbReference type="Proteomes" id="UP000887580">
    <property type="component" value="Unplaced"/>
</dbReference>
<sequence>MLQINYREASSYIAAGGTPPTIVYHPNPPTIVPQSVKLTLTTPPPPPLSNEIPTMPLFDATALRDDLQVVHPPSPNEQDWVMATGNETSIDNVLAISLVYGGRLASMGYYYRLQQIYYYAIMHKYEGPVFLKPNPYTYQELIKVARENEEVNLGLTQLCGQDNGKGEVTFSTYWERIPGVSHKIWFPGTPEADVQRRLMERDGYRLTSLCGYSVKNRAQYVGVWMKPAPSKNPYEAYYGLSLTECIAKDKYLTTKGYVATQFRVFNNGHNVLCTAIWEYSPGKSHSVEVGENLPRMYRRIQRTDILPRQISHFFDSENTLKYVVLWSNVHTMRFPNPPEIWNDSTSIPVTYLKGAPELLSDDQLNFITKRVEHFMKDLDIPGLSVAISKKEQLKFAAGFGYANVRKKDPVTPHHQFRVGSVSKPITAAAILLLVDQGKVELDDHVFGRNGMFGMEFTKKNRYGKYIADITVRHLLEHTAGGWNNLESDSAWVEPQLSTKELIEYVLENVPITEKPGTKWIYSNFGYQVLGYIIEKKSGISYEEFVKKYIWGEVGVNEIQVARPSLTERARREVLYYMSGNKVGFNPYEMLSAERIGPWGGWIASPIELLQFMAHFDGFDKKEDILSKDSIDEWAIATKASNDTY</sequence>
<evidence type="ECO:0000313" key="2">
    <source>
        <dbReference type="WBParaSite" id="PS1159_v2.g3341.t1"/>
    </source>
</evidence>
<name>A0AC35GAH1_9BILA</name>
<accession>A0AC35GAH1</accession>